<dbReference type="Proteomes" id="UP001158986">
    <property type="component" value="Unassembled WGS sequence"/>
</dbReference>
<gene>
    <name evidence="3" type="ORF">PBS001_LOCUS1670</name>
    <name evidence="2" type="ORF">PBS003_LOCUS6612</name>
</gene>
<evidence type="ECO:0000256" key="1">
    <source>
        <dbReference type="SAM" id="MobiDB-lite"/>
    </source>
</evidence>
<name>A0AAU9L5E6_9STRA</name>
<feature type="compositionally biased region" description="Basic and acidic residues" evidence="1">
    <location>
        <begin position="291"/>
        <end position="303"/>
    </location>
</feature>
<dbReference type="EMBL" id="CAKLCB010000089">
    <property type="protein sequence ID" value="CAH0514936.1"/>
    <property type="molecule type" value="Genomic_DNA"/>
</dbReference>
<evidence type="ECO:0000313" key="5">
    <source>
        <dbReference type="Proteomes" id="UP001160483"/>
    </source>
</evidence>
<evidence type="ECO:0000313" key="4">
    <source>
        <dbReference type="Proteomes" id="UP001158986"/>
    </source>
</evidence>
<evidence type="ECO:0000313" key="3">
    <source>
        <dbReference type="EMBL" id="CAH0514936.1"/>
    </source>
</evidence>
<dbReference type="EMBL" id="CAKKTJ010000322">
    <property type="protein sequence ID" value="CAH0479985.1"/>
    <property type="molecule type" value="Genomic_DNA"/>
</dbReference>
<proteinExistence type="predicted"/>
<dbReference type="AlphaFoldDB" id="A0AAU9L5E6"/>
<sequence length="443" mass="49428">MEVTAADVTAPTSDAAETSITLHGTPLSVEVTRLLLEVDEGWVGYRHDKTWSWHEETYKAFAAICCDRKWPCNSRAACIATLKAIRTGSVSIMLSNATRSSEGYAHWSLTEMHELGAQMRRAVDDESQTVRWESQLEIFIHSMTVKDATYNIHDRTAEDFAARAEKFIPERTLLLIESDVAYRYETTARNTLNSNRATRSNTTMEPKQHTLLVASMTMTPEYEQWTRRATQAQALEDAGGSTEGSVLLGECICTKDATADLLSLQGEGGGTPTAPSQHSLGRSPLFLPLDTTDKRWSSSDLGHKQATVHQDLSLSRQAPPRQEAAPMRESSCQTERFQTSSRRYSVDQSGSVNGIQDGVTAMQHPTRKYRRVQQSSISDHLMANGRTSSSKTNAPLLSRNLNPYDRPGKLWGEFVVDVLLAEKTARNKDELDYVQFVRGLYEI</sequence>
<evidence type="ECO:0000313" key="2">
    <source>
        <dbReference type="EMBL" id="CAH0479985.1"/>
    </source>
</evidence>
<dbReference type="Proteomes" id="UP001160483">
    <property type="component" value="Unassembled WGS sequence"/>
</dbReference>
<organism evidence="2 5">
    <name type="scientific">Peronospora belbahrii</name>
    <dbReference type="NCBI Taxonomy" id="622444"/>
    <lineage>
        <taxon>Eukaryota</taxon>
        <taxon>Sar</taxon>
        <taxon>Stramenopiles</taxon>
        <taxon>Oomycota</taxon>
        <taxon>Peronosporomycetes</taxon>
        <taxon>Peronosporales</taxon>
        <taxon>Peronosporaceae</taxon>
        <taxon>Peronospora</taxon>
    </lineage>
</organism>
<comment type="caution">
    <text evidence="2">The sequence shown here is derived from an EMBL/GenBank/DDBJ whole genome shotgun (WGS) entry which is preliminary data.</text>
</comment>
<reference evidence="2 4" key="1">
    <citation type="submission" date="2021-11" db="EMBL/GenBank/DDBJ databases">
        <authorList>
            <person name="Islam A."/>
            <person name="Islam S."/>
            <person name="Flora M.S."/>
            <person name="Rahman M."/>
            <person name="Ziaur R.M."/>
            <person name="Epstein J.H."/>
            <person name="Hassan M."/>
            <person name="Klassen M."/>
            <person name="Woodard K."/>
            <person name="Webb A."/>
            <person name="Webby R.J."/>
            <person name="El Zowalaty M.E."/>
        </authorList>
    </citation>
    <scope>NUCLEOTIDE SEQUENCE</scope>
    <source>
        <strain evidence="3">Pbs1</strain>
        <strain evidence="2">Pbs3</strain>
    </source>
</reference>
<accession>A0AAU9L5E6</accession>
<feature type="compositionally biased region" description="Polar residues" evidence="1">
    <location>
        <begin position="307"/>
        <end position="316"/>
    </location>
</feature>
<keyword evidence="4" id="KW-1185">Reference proteome</keyword>
<feature type="compositionally biased region" description="Polar residues" evidence="1">
    <location>
        <begin position="330"/>
        <end position="354"/>
    </location>
</feature>
<protein>
    <submittedName>
        <fullName evidence="2">Uncharacterized protein</fullName>
    </submittedName>
</protein>
<feature type="region of interest" description="Disordered" evidence="1">
    <location>
        <begin position="264"/>
        <end position="357"/>
    </location>
</feature>